<reference evidence="1 2" key="1">
    <citation type="journal article" date="2019" name="Commun. Biol.">
        <title>The bagworm genome reveals a unique fibroin gene that provides high tensile strength.</title>
        <authorList>
            <person name="Kono N."/>
            <person name="Nakamura H."/>
            <person name="Ohtoshi R."/>
            <person name="Tomita M."/>
            <person name="Numata K."/>
            <person name="Arakawa K."/>
        </authorList>
    </citation>
    <scope>NUCLEOTIDE SEQUENCE [LARGE SCALE GENOMIC DNA]</scope>
</reference>
<name>A0A4C1SVG1_EUMVA</name>
<gene>
    <name evidence="1" type="ORF">EVAR_5165_1</name>
</gene>
<evidence type="ECO:0000313" key="1">
    <source>
        <dbReference type="EMBL" id="GBP05884.1"/>
    </source>
</evidence>
<organism evidence="1 2">
    <name type="scientific">Eumeta variegata</name>
    <name type="common">Bagworm moth</name>
    <name type="synonym">Eumeta japonica</name>
    <dbReference type="NCBI Taxonomy" id="151549"/>
    <lineage>
        <taxon>Eukaryota</taxon>
        <taxon>Metazoa</taxon>
        <taxon>Ecdysozoa</taxon>
        <taxon>Arthropoda</taxon>
        <taxon>Hexapoda</taxon>
        <taxon>Insecta</taxon>
        <taxon>Pterygota</taxon>
        <taxon>Neoptera</taxon>
        <taxon>Endopterygota</taxon>
        <taxon>Lepidoptera</taxon>
        <taxon>Glossata</taxon>
        <taxon>Ditrysia</taxon>
        <taxon>Tineoidea</taxon>
        <taxon>Psychidae</taxon>
        <taxon>Oiketicinae</taxon>
        <taxon>Eumeta</taxon>
    </lineage>
</organism>
<keyword evidence="2" id="KW-1185">Reference proteome</keyword>
<dbReference type="Proteomes" id="UP000299102">
    <property type="component" value="Unassembled WGS sequence"/>
</dbReference>
<proteinExistence type="predicted"/>
<accession>A0A4C1SVG1</accession>
<sequence>MFERILCVRADSQSAVGPLQVETCFECGQLRKNVKCESVPRFLYYLKMVRTYKPKTEKHSLDEERIKTAVSEVTFKVLLKVH</sequence>
<protein>
    <submittedName>
        <fullName evidence="1">Uncharacterized protein</fullName>
    </submittedName>
</protein>
<dbReference type="AlphaFoldDB" id="A0A4C1SVG1"/>
<comment type="caution">
    <text evidence="1">The sequence shown here is derived from an EMBL/GenBank/DDBJ whole genome shotgun (WGS) entry which is preliminary data.</text>
</comment>
<dbReference type="OrthoDB" id="8187571at2759"/>
<dbReference type="EMBL" id="BGZK01000019">
    <property type="protein sequence ID" value="GBP05884.1"/>
    <property type="molecule type" value="Genomic_DNA"/>
</dbReference>
<evidence type="ECO:0000313" key="2">
    <source>
        <dbReference type="Proteomes" id="UP000299102"/>
    </source>
</evidence>